<evidence type="ECO:0000256" key="4">
    <source>
        <dbReference type="PROSITE-ProRule" id="PRU01248"/>
    </source>
</evidence>
<evidence type="ECO:0000256" key="2">
    <source>
        <dbReference type="ARBA" id="ARBA00023125"/>
    </source>
</evidence>
<evidence type="ECO:0000259" key="5">
    <source>
        <dbReference type="PROSITE" id="PS51898"/>
    </source>
</evidence>
<dbReference type="PANTHER" id="PTHR34605">
    <property type="entry name" value="PHAGE_INTEGRASE DOMAIN-CONTAINING PROTEIN"/>
    <property type="match status" value="1"/>
</dbReference>
<keyword evidence="8" id="KW-1185">Reference proteome</keyword>
<dbReference type="InterPro" id="IPR013762">
    <property type="entry name" value="Integrase-like_cat_sf"/>
</dbReference>
<name>A0ABX2AGA1_9PROT</name>
<evidence type="ECO:0000256" key="1">
    <source>
        <dbReference type="ARBA" id="ARBA00022908"/>
    </source>
</evidence>
<dbReference type="InterPro" id="IPR004107">
    <property type="entry name" value="Integrase_SAM-like_N"/>
</dbReference>
<dbReference type="InterPro" id="IPR011010">
    <property type="entry name" value="DNA_brk_join_enz"/>
</dbReference>
<protein>
    <submittedName>
        <fullName evidence="7">Tyrosine-type recombinase/integrase</fullName>
    </submittedName>
</protein>
<accession>A0ABX2AGA1</accession>
<evidence type="ECO:0000259" key="6">
    <source>
        <dbReference type="PROSITE" id="PS51900"/>
    </source>
</evidence>
<feature type="domain" description="Core-binding (CB)" evidence="6">
    <location>
        <begin position="165"/>
        <end position="245"/>
    </location>
</feature>
<organism evidence="7 8">
    <name type="scientific">Komagataeibacter melomenusus</name>
    <dbReference type="NCBI Taxonomy" id="2766578"/>
    <lineage>
        <taxon>Bacteria</taxon>
        <taxon>Pseudomonadati</taxon>
        <taxon>Pseudomonadota</taxon>
        <taxon>Alphaproteobacteria</taxon>
        <taxon>Acetobacterales</taxon>
        <taxon>Acetobacteraceae</taxon>
        <taxon>Komagataeibacter</taxon>
    </lineage>
</organism>
<dbReference type="PROSITE" id="PS51898">
    <property type="entry name" value="TYR_RECOMBINASE"/>
    <property type="match status" value="1"/>
</dbReference>
<dbReference type="RefSeq" id="WP_172157282.1">
    <property type="nucleotide sequence ID" value="NZ_JABJWC010000022.1"/>
</dbReference>
<proteinExistence type="predicted"/>
<dbReference type="EMBL" id="JABJWC010000022">
    <property type="protein sequence ID" value="NPC66677.1"/>
    <property type="molecule type" value="Genomic_DNA"/>
</dbReference>
<dbReference type="PROSITE" id="PS51900">
    <property type="entry name" value="CB"/>
    <property type="match status" value="1"/>
</dbReference>
<dbReference type="Pfam" id="PF00589">
    <property type="entry name" value="Phage_integrase"/>
    <property type="match status" value="1"/>
</dbReference>
<dbReference type="Proteomes" id="UP000623090">
    <property type="component" value="Unassembled WGS sequence"/>
</dbReference>
<comment type="caution">
    <text evidence="7">The sequence shown here is derived from an EMBL/GenBank/DDBJ whole genome shotgun (WGS) entry which is preliminary data.</text>
</comment>
<keyword evidence="3" id="KW-0233">DNA recombination</keyword>
<evidence type="ECO:0000313" key="7">
    <source>
        <dbReference type="EMBL" id="NPC66677.1"/>
    </source>
</evidence>
<feature type="domain" description="Tyr recombinase" evidence="5">
    <location>
        <begin position="272"/>
        <end position="479"/>
    </location>
</feature>
<sequence length="482" mass="52842">MLSDVRILGASRRAQAALHDRVDPLTRQRLAETQDPARWREILSTARFTPPLPLLLAGIELPDGTYSPDTPLAQNVPYASAAQQMAQDHVADIPSGFELAVGLEIDDGTPCFLAWFRPLQPVEPCPETADAAPPPAPVGQPAAAVAQWFSVVSAQPVPEHDGRLATARQAADAYMHRSKAENTLRTYRAAVRSWCRWAAGHALPALPARSEDVAAYLADMALQGRRTSTIDLHRAALRYLHHLAQIAVPTAHPMVTATLAGIRREAKETLPRQKTALTWDRLVRVVEAISPHDLVGARDRAILLLGFAGAFRRSELAALKVDDITVDEDGMQIRLGRSKGDPQRKGTLIGIPRGLTRNCPVLAYETWLRQAGITEGPVFRRIWSARDRRAGATPVGTPPRIGPHALSDRAVTDIIRKRCGDTHLEGDFGGHSLRRGAITTGAKDGYDLLELKRFSRHKSLQVVETYIDEASIKARHPGRSRF</sequence>
<keyword evidence="2 4" id="KW-0238">DNA-binding</keyword>
<gene>
    <name evidence="7" type="ORF">HNW77_09780</name>
</gene>
<evidence type="ECO:0000256" key="3">
    <source>
        <dbReference type="ARBA" id="ARBA00023172"/>
    </source>
</evidence>
<dbReference type="Gene3D" id="1.10.443.10">
    <property type="entry name" value="Intergrase catalytic core"/>
    <property type="match status" value="1"/>
</dbReference>
<dbReference type="SUPFAM" id="SSF47823">
    <property type="entry name" value="lambda integrase-like, N-terminal domain"/>
    <property type="match status" value="1"/>
</dbReference>
<keyword evidence="1" id="KW-0229">DNA integration</keyword>
<dbReference type="SUPFAM" id="SSF56349">
    <property type="entry name" value="DNA breaking-rejoining enzymes"/>
    <property type="match status" value="1"/>
</dbReference>
<dbReference type="PANTHER" id="PTHR34605:SF3">
    <property type="entry name" value="P CELL-TYPE AGGLUTINATION PROTEIN MAP4-LIKE-RELATED"/>
    <property type="match status" value="1"/>
</dbReference>
<dbReference type="CDD" id="cd00799">
    <property type="entry name" value="INT_Cre_C"/>
    <property type="match status" value="1"/>
</dbReference>
<dbReference type="InterPro" id="IPR002104">
    <property type="entry name" value="Integrase_catalytic"/>
</dbReference>
<dbReference type="Pfam" id="PF02899">
    <property type="entry name" value="Phage_int_SAM_1"/>
    <property type="match status" value="1"/>
</dbReference>
<dbReference type="InterPro" id="IPR052925">
    <property type="entry name" value="Phage_Integrase-like_Recomb"/>
</dbReference>
<evidence type="ECO:0000313" key="8">
    <source>
        <dbReference type="Proteomes" id="UP000623090"/>
    </source>
</evidence>
<dbReference type="Gene3D" id="1.10.150.130">
    <property type="match status" value="1"/>
</dbReference>
<dbReference type="InterPro" id="IPR044068">
    <property type="entry name" value="CB"/>
</dbReference>
<dbReference type="InterPro" id="IPR010998">
    <property type="entry name" value="Integrase_recombinase_N"/>
</dbReference>
<reference evidence="7 8" key="1">
    <citation type="journal article" date="2020" name="Microorganisms">
        <title>Description of Komagataeibacter melaceti sp. nov. and Komagataeibacter melomenusus sp. nov. Isolated from Apple Cider Vinegar.</title>
        <authorList>
            <person name="Maric L."/>
            <person name="Cleenwerck I."/>
            <person name="Accetto T."/>
            <person name="Vandamme P."/>
            <person name="Trcek J."/>
        </authorList>
    </citation>
    <scope>NUCLEOTIDE SEQUENCE [LARGE SCALE GENOMIC DNA]</scope>
    <source>
        <strain evidence="7 8">AV436</strain>
    </source>
</reference>